<keyword evidence="2" id="KW-1003">Cell membrane</keyword>
<proteinExistence type="predicted"/>
<comment type="caution">
    <text evidence="8">The sequence shown here is derived from an EMBL/GenBank/DDBJ whole genome shotgun (WGS) entry which is preliminary data.</text>
</comment>
<dbReference type="Gene3D" id="3.40.50.300">
    <property type="entry name" value="P-loop containing nucleotide triphosphate hydrolases"/>
    <property type="match status" value="1"/>
</dbReference>
<dbReference type="PANTHER" id="PTHR42781:SF4">
    <property type="entry name" value="SPERMIDINE_PUTRESCINE IMPORT ATP-BINDING PROTEIN POTA"/>
    <property type="match status" value="1"/>
</dbReference>
<protein>
    <submittedName>
        <fullName evidence="8">Spermidine/putrescine import ATP-binding protein PotA</fullName>
    </submittedName>
</protein>
<evidence type="ECO:0000313" key="9">
    <source>
        <dbReference type="Proteomes" id="UP000680304"/>
    </source>
</evidence>
<dbReference type="CDD" id="cd03300">
    <property type="entry name" value="ABC_PotA_N"/>
    <property type="match status" value="1"/>
</dbReference>
<evidence type="ECO:0000256" key="4">
    <source>
        <dbReference type="ARBA" id="ARBA00022840"/>
    </source>
</evidence>
<dbReference type="InterPro" id="IPR050093">
    <property type="entry name" value="ABC_SmlMolc_Importer"/>
</dbReference>
<dbReference type="SUPFAM" id="SSF52540">
    <property type="entry name" value="P-loop containing nucleoside triphosphate hydrolases"/>
    <property type="match status" value="1"/>
</dbReference>
<evidence type="ECO:0000256" key="6">
    <source>
        <dbReference type="ARBA" id="ARBA00023136"/>
    </source>
</evidence>
<keyword evidence="1" id="KW-0813">Transport</keyword>
<keyword evidence="9" id="KW-1185">Reference proteome</keyword>
<evidence type="ECO:0000256" key="1">
    <source>
        <dbReference type="ARBA" id="ARBA00022448"/>
    </source>
</evidence>
<organism evidence="8 9">
    <name type="scientific">Paenibacillus cisolokensis</name>
    <dbReference type="NCBI Taxonomy" id="1658519"/>
    <lineage>
        <taxon>Bacteria</taxon>
        <taxon>Bacillati</taxon>
        <taxon>Bacillota</taxon>
        <taxon>Bacilli</taxon>
        <taxon>Bacillales</taxon>
        <taxon>Paenibacillaceae</taxon>
        <taxon>Paenibacillus</taxon>
    </lineage>
</organism>
<dbReference type="InterPro" id="IPR008995">
    <property type="entry name" value="Mo/tungstate-bd_C_term_dom"/>
</dbReference>
<evidence type="ECO:0000259" key="7">
    <source>
        <dbReference type="PROSITE" id="PS50893"/>
    </source>
</evidence>
<evidence type="ECO:0000256" key="5">
    <source>
        <dbReference type="ARBA" id="ARBA00022967"/>
    </source>
</evidence>
<dbReference type="PROSITE" id="PS50893">
    <property type="entry name" value="ABC_TRANSPORTER_2"/>
    <property type="match status" value="1"/>
</dbReference>
<keyword evidence="6" id="KW-0472">Membrane</keyword>
<sequence>MNDMTSQPIIRFERVTVQYDDDPPVLRDVSFEIERGKFYTLLGPSGCGKTTILRLIAGFIEPTQGNIYFNGTVVNRVPAEKRQVNTVFQDYALFPHLNVFENVAFGLRVKKMKSADIKVKVREALRFVNLDGYETRRISEMSGGQRQRVAIARAIVNRPEVILLDEPLSALDLKLRTEMQYELRELQRRLGITFIFVTHDQEEALAMSDEIFVLNEGIIQQSGTPTDIYDEPINRFVADFIGESNIVPGRMTRDYLVEFAGKPFECVDRGLTPNEPVEVVIRPEDLEITSPEQGKLRIKVDSQLFRGVHYEILGHDEAGNKWLVHSTKKATVGEEIGLTFEPEAIHVMRFGETEDEFDKRLEAYGENGHVK</sequence>
<dbReference type="SMART" id="SM00382">
    <property type="entry name" value="AAA"/>
    <property type="match status" value="1"/>
</dbReference>
<dbReference type="InterPro" id="IPR003439">
    <property type="entry name" value="ABC_transporter-like_ATP-bd"/>
</dbReference>
<keyword evidence="3" id="KW-0547">Nucleotide-binding</keyword>
<dbReference type="InterPro" id="IPR013611">
    <property type="entry name" value="Transp-assoc_OB_typ2"/>
</dbReference>
<dbReference type="PANTHER" id="PTHR42781">
    <property type="entry name" value="SPERMIDINE/PUTRESCINE IMPORT ATP-BINDING PROTEIN POTA"/>
    <property type="match status" value="1"/>
</dbReference>
<dbReference type="InterPro" id="IPR027417">
    <property type="entry name" value="P-loop_NTPase"/>
</dbReference>
<dbReference type="InterPro" id="IPR017879">
    <property type="entry name" value="PotA_ATP-bd"/>
</dbReference>
<dbReference type="EMBL" id="BOVJ01000023">
    <property type="protein sequence ID" value="GIQ62175.1"/>
    <property type="molecule type" value="Genomic_DNA"/>
</dbReference>
<reference evidence="8 9" key="1">
    <citation type="submission" date="2021-04" db="EMBL/GenBank/DDBJ databases">
        <title>Draft genome sequence of Paenibacillus cisolokensis, LC2-13A.</title>
        <authorList>
            <person name="Uke A."/>
            <person name="Chhe C."/>
            <person name="Baramee S."/>
            <person name="Kosugi A."/>
        </authorList>
    </citation>
    <scope>NUCLEOTIDE SEQUENCE [LARGE SCALE GENOMIC DNA]</scope>
    <source>
        <strain evidence="8 9">LC2-13A</strain>
    </source>
</reference>
<keyword evidence="4 8" id="KW-0067">ATP-binding</keyword>
<accession>A0ABQ4N1X9</accession>
<dbReference type="InterPro" id="IPR003593">
    <property type="entry name" value="AAA+_ATPase"/>
</dbReference>
<gene>
    <name evidence="8" type="primary">potA</name>
    <name evidence="8" type="ORF">PACILC2_07430</name>
</gene>
<dbReference type="PROSITE" id="PS00211">
    <property type="entry name" value="ABC_TRANSPORTER_1"/>
    <property type="match status" value="1"/>
</dbReference>
<feature type="domain" description="ABC transporter" evidence="7">
    <location>
        <begin position="10"/>
        <end position="241"/>
    </location>
</feature>
<dbReference type="Pfam" id="PF00005">
    <property type="entry name" value="ABC_tran"/>
    <property type="match status" value="1"/>
</dbReference>
<evidence type="ECO:0000256" key="2">
    <source>
        <dbReference type="ARBA" id="ARBA00022475"/>
    </source>
</evidence>
<dbReference type="GO" id="GO:0005524">
    <property type="term" value="F:ATP binding"/>
    <property type="evidence" value="ECO:0007669"/>
    <property type="project" value="UniProtKB-KW"/>
</dbReference>
<dbReference type="Proteomes" id="UP000680304">
    <property type="component" value="Unassembled WGS sequence"/>
</dbReference>
<name>A0ABQ4N1X9_9BACL</name>
<dbReference type="InterPro" id="IPR017871">
    <property type="entry name" value="ABC_transporter-like_CS"/>
</dbReference>
<evidence type="ECO:0000256" key="3">
    <source>
        <dbReference type="ARBA" id="ARBA00022741"/>
    </source>
</evidence>
<dbReference type="SUPFAM" id="SSF50331">
    <property type="entry name" value="MOP-like"/>
    <property type="match status" value="1"/>
</dbReference>
<dbReference type="Pfam" id="PF08402">
    <property type="entry name" value="TOBE_2"/>
    <property type="match status" value="1"/>
</dbReference>
<evidence type="ECO:0000313" key="8">
    <source>
        <dbReference type="EMBL" id="GIQ62175.1"/>
    </source>
</evidence>
<keyword evidence="5" id="KW-1278">Translocase</keyword>
<dbReference type="Gene3D" id="2.40.50.100">
    <property type="match status" value="1"/>
</dbReference>